<feature type="coiled-coil region" evidence="1">
    <location>
        <begin position="106"/>
        <end position="133"/>
    </location>
</feature>
<dbReference type="EMBL" id="JBBJCI010000086">
    <property type="protein sequence ID" value="KAK7248780.1"/>
    <property type="molecule type" value="Genomic_DNA"/>
</dbReference>
<keyword evidence="1" id="KW-0175">Coiled coil</keyword>
<feature type="coiled-coil region" evidence="1">
    <location>
        <begin position="36"/>
        <end position="77"/>
    </location>
</feature>
<gene>
    <name evidence="3" type="ORF">SO694_00041114</name>
</gene>
<accession>A0ABR1G6A6</accession>
<reference evidence="3 4" key="1">
    <citation type="submission" date="2024-03" db="EMBL/GenBank/DDBJ databases">
        <title>Aureococcus anophagefferens CCMP1851 and Kratosvirus quantuckense: Draft genome of a second virus-susceptible host strain in the model system.</title>
        <authorList>
            <person name="Chase E."/>
            <person name="Truchon A.R."/>
            <person name="Schepens W."/>
            <person name="Wilhelm S.W."/>
        </authorList>
    </citation>
    <scope>NUCLEOTIDE SEQUENCE [LARGE SCALE GENOMIC DNA]</scope>
    <source>
        <strain evidence="3 4">CCMP1851</strain>
    </source>
</reference>
<evidence type="ECO:0000313" key="4">
    <source>
        <dbReference type="Proteomes" id="UP001363151"/>
    </source>
</evidence>
<dbReference type="Proteomes" id="UP001363151">
    <property type="component" value="Unassembled WGS sequence"/>
</dbReference>
<feature type="compositionally biased region" description="Basic residues" evidence="2">
    <location>
        <begin position="326"/>
        <end position="335"/>
    </location>
</feature>
<evidence type="ECO:0000256" key="2">
    <source>
        <dbReference type="SAM" id="MobiDB-lite"/>
    </source>
</evidence>
<evidence type="ECO:0000256" key="1">
    <source>
        <dbReference type="SAM" id="Coils"/>
    </source>
</evidence>
<evidence type="ECO:0008006" key="5">
    <source>
        <dbReference type="Google" id="ProtNLM"/>
    </source>
</evidence>
<organism evidence="3 4">
    <name type="scientific">Aureococcus anophagefferens</name>
    <name type="common">Harmful bloom alga</name>
    <dbReference type="NCBI Taxonomy" id="44056"/>
    <lineage>
        <taxon>Eukaryota</taxon>
        <taxon>Sar</taxon>
        <taxon>Stramenopiles</taxon>
        <taxon>Ochrophyta</taxon>
        <taxon>Pelagophyceae</taxon>
        <taxon>Pelagomonadales</taxon>
        <taxon>Pelagomonadaceae</taxon>
        <taxon>Aureococcus</taxon>
    </lineage>
</organism>
<evidence type="ECO:0000313" key="3">
    <source>
        <dbReference type="EMBL" id="KAK7248780.1"/>
    </source>
</evidence>
<proteinExistence type="predicted"/>
<protein>
    <recommendedName>
        <fullName evidence="5">Cilia- and flagella-associated protein 157</fullName>
    </recommendedName>
</protein>
<feature type="region of interest" description="Disordered" evidence="2">
    <location>
        <begin position="312"/>
        <end position="343"/>
    </location>
</feature>
<feature type="region of interest" description="Disordered" evidence="2">
    <location>
        <begin position="264"/>
        <end position="283"/>
    </location>
</feature>
<keyword evidence="4" id="KW-1185">Reference proteome</keyword>
<name>A0ABR1G6A6_AURAN</name>
<comment type="caution">
    <text evidence="3">The sequence shown here is derived from an EMBL/GenBank/DDBJ whole genome shotgun (WGS) entry which is preliminary data.</text>
</comment>
<sequence>MDLDLAEIIDDGESGAPDYDVDDDYERQYLRVQHDFDKLTTNYRRLQTVNEALKRQIEQQHTQLAEYLKAKNDAERVAHESELRMAKMAKNAEIDARAREGQVKRVRVMEHQMKEVLEESDKERRQRAVAEEKTAELHKALNRERAQRLHDLHQNFRIAGTSAEALRREKEMEDRYFAAEKEIAAQAHEKDVLVAACEAHAKINVATVREERAIERELEFGRAEALLLKSALQEARDDQRATKSANRRLQGDVLALRTDLARAARPRGGGSLREPSASSTNHKLSTVRFSLPLLQGSAISGESGTLKDGSFVVEHPLRSPPPPPQPKKKGKGSRIKPREVGVDVDEEDRVEFSRTGTIISKEGSYLSAADELGGGAAAFDDGDNPR</sequence>